<dbReference type="GO" id="GO:0031640">
    <property type="term" value="P:killing of cells of another organism"/>
    <property type="evidence" value="ECO:0007669"/>
    <property type="project" value="UniProtKB-UniRule"/>
</dbReference>
<dbReference type="PANTHER" id="PTHR36788">
    <property type="entry name" value="DEFENSIN-LIKE PROTEIN 183"/>
    <property type="match status" value="1"/>
</dbReference>
<sequence length="117" mass="12268">MTPVVGNKNICSEGLGPCGTNCDARCKAKHSPIENPQGRCDQIGSNLSLCYCLYTCGIPTLKPNPPQNCISGLGLCTGQCKSDCCNAKCRSQYKGGEGYCDTNVGVPLCQCTHPCAS</sequence>
<reference evidence="10 11" key="1">
    <citation type="submission" date="2019-08" db="EMBL/GenBank/DDBJ databases">
        <title>Draft genome sequences of two oriental melons (Cucumis melo L. var makuwa).</title>
        <authorList>
            <person name="Kwon S.-Y."/>
        </authorList>
    </citation>
    <scope>NUCLEOTIDE SEQUENCE [LARGE SCALE GENOMIC DNA]</scope>
    <source>
        <strain evidence="11">cv. Chang Bougi</strain>
        <tissue evidence="10">Leaf</tissue>
    </source>
</reference>
<dbReference type="EMBL" id="SSTD01009986">
    <property type="protein sequence ID" value="TYK13447.1"/>
    <property type="molecule type" value="Genomic_DNA"/>
</dbReference>
<comment type="subcellular location">
    <subcellularLocation>
        <location evidence="1 9">Secreted</location>
    </subcellularLocation>
</comment>
<keyword evidence="3 9" id="KW-0964">Secreted</keyword>
<keyword evidence="8" id="KW-1015">Disulfide bond</keyword>
<comment type="caution">
    <text evidence="10">The sequence shown here is derived from an EMBL/GenBank/DDBJ whole genome shotgun (WGS) entry which is preliminary data.</text>
</comment>
<proteinExistence type="inferred from homology"/>
<evidence type="ECO:0000256" key="2">
    <source>
        <dbReference type="ARBA" id="ARBA00006722"/>
    </source>
</evidence>
<accession>A0A5D3CNI5</accession>
<dbReference type="Proteomes" id="UP000321947">
    <property type="component" value="Unassembled WGS sequence"/>
</dbReference>
<evidence type="ECO:0000256" key="9">
    <source>
        <dbReference type="RuleBase" id="RU367109"/>
    </source>
</evidence>
<dbReference type="PANTHER" id="PTHR36788:SF2">
    <property type="entry name" value="DEFENSIN-LIKE PROTEIN 183"/>
    <property type="match status" value="1"/>
</dbReference>
<dbReference type="AlphaFoldDB" id="A0A5D3CNI5"/>
<dbReference type="InterPro" id="IPR039641">
    <property type="entry name" value="LCR"/>
</dbReference>
<keyword evidence="6" id="KW-0732">Signal</keyword>
<evidence type="ECO:0000256" key="3">
    <source>
        <dbReference type="ARBA" id="ARBA00022525"/>
    </source>
</evidence>
<dbReference type="GO" id="GO:0005576">
    <property type="term" value="C:extracellular region"/>
    <property type="evidence" value="ECO:0007669"/>
    <property type="project" value="UniProtKB-SubCell"/>
</dbReference>
<evidence type="ECO:0000256" key="7">
    <source>
        <dbReference type="ARBA" id="ARBA00022821"/>
    </source>
</evidence>
<keyword evidence="4 9" id="KW-0929">Antimicrobial</keyword>
<comment type="similarity">
    <text evidence="2 9">Belongs to the DEFL family.</text>
</comment>
<protein>
    <recommendedName>
        <fullName evidence="9">Defensin-like protein</fullName>
    </recommendedName>
</protein>
<organism evidence="10 11">
    <name type="scientific">Cucumis melo var. makuwa</name>
    <name type="common">Oriental melon</name>
    <dbReference type="NCBI Taxonomy" id="1194695"/>
    <lineage>
        <taxon>Eukaryota</taxon>
        <taxon>Viridiplantae</taxon>
        <taxon>Streptophyta</taxon>
        <taxon>Embryophyta</taxon>
        <taxon>Tracheophyta</taxon>
        <taxon>Spermatophyta</taxon>
        <taxon>Magnoliopsida</taxon>
        <taxon>eudicotyledons</taxon>
        <taxon>Gunneridae</taxon>
        <taxon>Pentapetalae</taxon>
        <taxon>rosids</taxon>
        <taxon>fabids</taxon>
        <taxon>Cucurbitales</taxon>
        <taxon>Cucurbitaceae</taxon>
        <taxon>Benincaseae</taxon>
        <taxon>Cucumis</taxon>
    </lineage>
</organism>
<evidence type="ECO:0000256" key="8">
    <source>
        <dbReference type="ARBA" id="ARBA00023157"/>
    </source>
</evidence>
<evidence type="ECO:0000313" key="10">
    <source>
        <dbReference type="EMBL" id="TYK13447.1"/>
    </source>
</evidence>
<keyword evidence="5 9" id="KW-0295">Fungicide</keyword>
<name>A0A5D3CNI5_CUCMM</name>
<gene>
    <name evidence="10" type="ORF">E5676_scaffold18312G00010</name>
</gene>
<keyword evidence="7 9" id="KW-0611">Plant defense</keyword>
<dbReference type="GO" id="GO:0050832">
    <property type="term" value="P:defense response to fungus"/>
    <property type="evidence" value="ECO:0007669"/>
    <property type="project" value="UniProtKB-UniRule"/>
</dbReference>
<evidence type="ECO:0000256" key="6">
    <source>
        <dbReference type="ARBA" id="ARBA00022729"/>
    </source>
</evidence>
<evidence type="ECO:0000313" key="11">
    <source>
        <dbReference type="Proteomes" id="UP000321947"/>
    </source>
</evidence>
<evidence type="ECO:0000256" key="5">
    <source>
        <dbReference type="ARBA" id="ARBA00022577"/>
    </source>
</evidence>
<evidence type="ECO:0000256" key="4">
    <source>
        <dbReference type="ARBA" id="ARBA00022529"/>
    </source>
</evidence>
<evidence type="ECO:0000256" key="1">
    <source>
        <dbReference type="ARBA" id="ARBA00004613"/>
    </source>
</evidence>